<name>A0A6V7PF33_ANACO</name>
<evidence type="ECO:0000313" key="3">
    <source>
        <dbReference type="EMBL" id="CAD1829490.1"/>
    </source>
</evidence>
<dbReference type="AlphaFoldDB" id="A0A6V7PF33"/>
<keyword evidence="1" id="KW-0175">Coiled coil</keyword>
<accession>A0A6V7PF33</accession>
<evidence type="ECO:0000256" key="1">
    <source>
        <dbReference type="SAM" id="Coils"/>
    </source>
</evidence>
<sequence length="268" mass="29762">MGDARKKPNPASSSSDETLVEGRRPLRCIVKLGGAAITRKNELESIYEESLGSVCAQLREAMASSLIESASPPPRGISMDWSRLSGDRILLVSVDDFGEHSAVDFDNNFVIVHGAELEKLGPKKGVISQFVKDVVQSLVDDDLVLKDKIGTSGSLALFIFIDLQVYFWSLPSCAGNQLRSARNKLESDLSSSRKRFKELIEQRDNLKKGRVESDEREAALEELKAVELQHKKLNEELACYADNDPAALEALSKRSVVYILYCLYVFHL</sequence>
<dbReference type="EMBL" id="LR862147">
    <property type="protein sequence ID" value="CAD1829490.1"/>
    <property type="molecule type" value="Genomic_DNA"/>
</dbReference>
<organism evidence="3">
    <name type="scientific">Ananas comosus var. bracteatus</name>
    <name type="common">red pineapple</name>
    <dbReference type="NCBI Taxonomy" id="296719"/>
    <lineage>
        <taxon>Eukaryota</taxon>
        <taxon>Viridiplantae</taxon>
        <taxon>Streptophyta</taxon>
        <taxon>Embryophyta</taxon>
        <taxon>Tracheophyta</taxon>
        <taxon>Spermatophyta</taxon>
        <taxon>Magnoliopsida</taxon>
        <taxon>Liliopsida</taxon>
        <taxon>Poales</taxon>
        <taxon>Bromeliaceae</taxon>
        <taxon>Bromelioideae</taxon>
        <taxon>Ananas</taxon>
    </lineage>
</organism>
<feature type="domain" description="Mnd1 HTH" evidence="2">
    <location>
        <begin position="116"/>
        <end position="152"/>
    </location>
</feature>
<evidence type="ECO:0000259" key="2">
    <source>
        <dbReference type="Pfam" id="PF03962"/>
    </source>
</evidence>
<reference evidence="3" key="1">
    <citation type="submission" date="2020-07" db="EMBL/GenBank/DDBJ databases">
        <authorList>
            <person name="Lin J."/>
        </authorList>
    </citation>
    <scope>NUCLEOTIDE SEQUENCE</scope>
</reference>
<protein>
    <recommendedName>
        <fullName evidence="2">Mnd1 HTH domain-containing protein</fullName>
    </recommendedName>
</protein>
<dbReference type="Pfam" id="PF03962">
    <property type="entry name" value="Mnd1"/>
    <property type="match status" value="1"/>
</dbReference>
<proteinExistence type="predicted"/>
<feature type="coiled-coil region" evidence="1">
    <location>
        <begin position="182"/>
        <end position="243"/>
    </location>
</feature>
<dbReference type="InterPro" id="IPR040453">
    <property type="entry name" value="Mnd1_HTH"/>
</dbReference>
<gene>
    <name evidence="3" type="ORF">CB5_LOCUS12701</name>
</gene>